<gene>
    <name evidence="4" type="ORF">HELGO_WM29753</name>
</gene>
<proteinExistence type="inferred from homology"/>
<evidence type="ECO:0000256" key="2">
    <source>
        <dbReference type="ARBA" id="ARBA00022801"/>
    </source>
</evidence>
<sequence>MHVFNYLLPLLFFLVTNCHLDATPPDSTSYPIQGIDISHHQGTIDWQALKQEGKVQFVFMKATEGGDFKDRKFQYNWKAAKNVGIRRGAYHFYSFCKPGAEQAANFMAAVPIDNRALPPVVDLEFLGSCKKQPPVQEAIKEIQLFLDLLEKQYGKRPILYTTYAFYAVYLKENLTSYDLWIRDTQKEPILENRRWKFWQFSNRGHRKGIKGPVDLNVFQGTPQSFNHYE</sequence>
<evidence type="ECO:0000313" key="4">
    <source>
        <dbReference type="EMBL" id="CAA6799860.1"/>
    </source>
</evidence>
<accession>A0A6S6RVM0</accession>
<comment type="similarity">
    <text evidence="1">Belongs to the glycosyl hydrolase 25 family.</text>
</comment>
<keyword evidence="2" id="KW-0378">Hydrolase</keyword>
<dbReference type="SUPFAM" id="SSF51445">
    <property type="entry name" value="(Trans)glycosidases"/>
    <property type="match status" value="1"/>
</dbReference>
<organism evidence="4">
    <name type="scientific">uncultured Aureispira sp</name>
    <dbReference type="NCBI Taxonomy" id="1331704"/>
    <lineage>
        <taxon>Bacteria</taxon>
        <taxon>Pseudomonadati</taxon>
        <taxon>Bacteroidota</taxon>
        <taxon>Saprospiria</taxon>
        <taxon>Saprospirales</taxon>
        <taxon>Saprospiraceae</taxon>
        <taxon>Aureispira</taxon>
        <taxon>environmental samples</taxon>
    </lineage>
</organism>
<dbReference type="GO" id="GO:0003796">
    <property type="term" value="F:lysozyme activity"/>
    <property type="evidence" value="ECO:0007669"/>
    <property type="project" value="InterPro"/>
</dbReference>
<dbReference type="SMART" id="SM00641">
    <property type="entry name" value="Glyco_25"/>
    <property type="match status" value="1"/>
</dbReference>
<dbReference type="CDD" id="cd06413">
    <property type="entry name" value="GH25_muramidase_1"/>
    <property type="match status" value="1"/>
</dbReference>
<reference evidence="4" key="1">
    <citation type="submission" date="2020-01" db="EMBL/GenBank/DDBJ databases">
        <authorList>
            <person name="Meier V. D."/>
            <person name="Meier V D."/>
        </authorList>
    </citation>
    <scope>NUCLEOTIDE SEQUENCE</scope>
    <source>
        <strain evidence="4">HLG_WM_MAG_10</strain>
    </source>
</reference>
<protein>
    <recommendedName>
        <fullName evidence="5">Lysozyme</fullName>
    </recommendedName>
</protein>
<name>A0A6S6RVM0_9BACT</name>
<dbReference type="PROSITE" id="PS51904">
    <property type="entry name" value="GLYCOSYL_HYDROL_F25_2"/>
    <property type="match status" value="1"/>
</dbReference>
<dbReference type="AlphaFoldDB" id="A0A6S6RVM0"/>
<dbReference type="Gene3D" id="3.20.20.80">
    <property type="entry name" value="Glycosidases"/>
    <property type="match status" value="1"/>
</dbReference>
<dbReference type="GO" id="GO:0016052">
    <property type="term" value="P:carbohydrate catabolic process"/>
    <property type="evidence" value="ECO:0007669"/>
    <property type="project" value="TreeGrafter"/>
</dbReference>
<dbReference type="PANTHER" id="PTHR34135:SF2">
    <property type="entry name" value="LYSOZYME"/>
    <property type="match status" value="1"/>
</dbReference>
<dbReference type="PANTHER" id="PTHR34135">
    <property type="entry name" value="LYSOZYME"/>
    <property type="match status" value="1"/>
</dbReference>
<evidence type="ECO:0000256" key="3">
    <source>
        <dbReference type="ARBA" id="ARBA00023295"/>
    </source>
</evidence>
<evidence type="ECO:0000256" key="1">
    <source>
        <dbReference type="ARBA" id="ARBA00010646"/>
    </source>
</evidence>
<dbReference type="EMBL" id="CACVAQ010000046">
    <property type="protein sequence ID" value="CAA6799860.1"/>
    <property type="molecule type" value="Genomic_DNA"/>
</dbReference>
<dbReference type="InterPro" id="IPR002053">
    <property type="entry name" value="Glyco_hydro_25"/>
</dbReference>
<dbReference type="InterPro" id="IPR018077">
    <property type="entry name" value="Glyco_hydro_fam25_subgr"/>
</dbReference>
<dbReference type="InterPro" id="IPR017853">
    <property type="entry name" value="GH"/>
</dbReference>
<evidence type="ECO:0008006" key="5">
    <source>
        <dbReference type="Google" id="ProtNLM"/>
    </source>
</evidence>
<dbReference type="GO" id="GO:0009253">
    <property type="term" value="P:peptidoglycan catabolic process"/>
    <property type="evidence" value="ECO:0007669"/>
    <property type="project" value="InterPro"/>
</dbReference>
<keyword evidence="3" id="KW-0326">Glycosidase</keyword>
<dbReference type="Pfam" id="PF01183">
    <property type="entry name" value="Glyco_hydro_25"/>
    <property type="match status" value="1"/>
</dbReference>
<dbReference type="GO" id="GO:0016998">
    <property type="term" value="P:cell wall macromolecule catabolic process"/>
    <property type="evidence" value="ECO:0007669"/>
    <property type="project" value="InterPro"/>
</dbReference>